<dbReference type="NCBIfam" id="TIGR00247">
    <property type="entry name" value="endolytic transglycosylase MltG"/>
    <property type="match status" value="1"/>
</dbReference>
<dbReference type="InterPro" id="IPR003770">
    <property type="entry name" value="MLTG-like"/>
</dbReference>
<evidence type="ECO:0000256" key="3">
    <source>
        <dbReference type="ARBA" id="ARBA00022989"/>
    </source>
</evidence>
<keyword evidence="6 7" id="KW-0961">Cell wall biogenesis/degradation</keyword>
<dbReference type="EMBL" id="CP046400">
    <property type="protein sequence ID" value="QGY40149.1"/>
    <property type="molecule type" value="Genomic_DNA"/>
</dbReference>
<evidence type="ECO:0000256" key="2">
    <source>
        <dbReference type="ARBA" id="ARBA00022692"/>
    </source>
</evidence>
<comment type="similarity">
    <text evidence="7">Belongs to the transglycosylase MltG family.</text>
</comment>
<evidence type="ECO:0000256" key="4">
    <source>
        <dbReference type="ARBA" id="ARBA00023136"/>
    </source>
</evidence>
<reference evidence="8 9" key="1">
    <citation type="submission" date="2019-11" db="EMBL/GenBank/DDBJ databases">
        <authorList>
            <person name="Zheng R.K."/>
            <person name="Sun C.M."/>
        </authorList>
    </citation>
    <scope>NUCLEOTIDE SEQUENCE [LARGE SCALE GENOMIC DNA]</scope>
    <source>
        <strain evidence="8 9">SRB007</strain>
    </source>
</reference>
<keyword evidence="2 7" id="KW-0812">Transmembrane</keyword>
<evidence type="ECO:0000313" key="8">
    <source>
        <dbReference type="EMBL" id="QGY40149.1"/>
    </source>
</evidence>
<keyword evidence="4 7" id="KW-0472">Membrane</keyword>
<dbReference type="Gene3D" id="3.30.1490.480">
    <property type="entry name" value="Endolytic murein transglycosylase"/>
    <property type="match status" value="1"/>
</dbReference>
<dbReference type="CDD" id="cd08010">
    <property type="entry name" value="MltG_like"/>
    <property type="match status" value="1"/>
</dbReference>
<comment type="function">
    <text evidence="7">Functions as a peptidoglycan terminase that cleaves nascent peptidoglycan strands endolytically to terminate their elongation.</text>
</comment>
<dbReference type="GO" id="GO:0008932">
    <property type="term" value="F:lytic endotransglycosylase activity"/>
    <property type="evidence" value="ECO:0007669"/>
    <property type="project" value="UniProtKB-UniRule"/>
</dbReference>
<comment type="catalytic activity">
    <reaction evidence="7">
        <text>a peptidoglycan chain = a peptidoglycan chain with N-acetyl-1,6-anhydromuramyl-[peptide] at the reducing end + a peptidoglycan chain with N-acetylglucosamine at the non-reducing end.</text>
        <dbReference type="EC" id="4.2.2.29"/>
    </reaction>
</comment>
<organism evidence="8 9">
    <name type="scientific">Pseudodesulfovibrio cashew</name>
    <dbReference type="NCBI Taxonomy" id="2678688"/>
    <lineage>
        <taxon>Bacteria</taxon>
        <taxon>Pseudomonadati</taxon>
        <taxon>Thermodesulfobacteriota</taxon>
        <taxon>Desulfovibrionia</taxon>
        <taxon>Desulfovibrionales</taxon>
        <taxon>Desulfovibrionaceae</taxon>
    </lineage>
</organism>
<dbReference type="Proteomes" id="UP000428328">
    <property type="component" value="Chromosome"/>
</dbReference>
<evidence type="ECO:0000256" key="7">
    <source>
        <dbReference type="HAMAP-Rule" id="MF_02065"/>
    </source>
</evidence>
<dbReference type="FunFam" id="3.30.160.60:FF:000242">
    <property type="entry name" value="Endolytic murein transglycosylase"/>
    <property type="match status" value="1"/>
</dbReference>
<dbReference type="RefSeq" id="WP_158947372.1">
    <property type="nucleotide sequence ID" value="NZ_CP046400.1"/>
</dbReference>
<dbReference type="KEGG" id="psel:GM415_08415"/>
<keyword evidence="9" id="KW-1185">Reference proteome</keyword>
<dbReference type="Pfam" id="PF02618">
    <property type="entry name" value="YceG"/>
    <property type="match status" value="1"/>
</dbReference>
<sequence>MARKRTLFIGIAVLALLAGIGLGGYRWHKAWQEKQFLTVPPETPGRDVVFRVEPGQIFTTISRNLKQAGLITDTRRFLGLAARSGRTSSIRAGVFKLNTGWVPEAVLHELTTSAGIMKKVAVREGLTWWQTGDRISEAGIGSGETFAEAVRDPDLLAKYGIKAGDAEGYLFPETYLLTPPRGDQSPYMAETMIREFFKNAAKAWPEGLPPFKKMHETVILASIVEKETGDASERARIAGVFRNRLKKRMLIQSDPTIIYGLGPSFDGNLRKSDLQDKGNRYNTYTHAGLPPGPICSPGLDALKAAIHPEKHDFLYFVAKGDGTHHFSRTLDEHNRAVRKYQMHRNRSTYRSTKL</sequence>
<dbReference type="GO" id="GO:0005886">
    <property type="term" value="C:plasma membrane"/>
    <property type="evidence" value="ECO:0007669"/>
    <property type="project" value="UniProtKB-UniRule"/>
</dbReference>
<keyword evidence="5 7" id="KW-0456">Lyase</keyword>
<dbReference type="PANTHER" id="PTHR30518:SF2">
    <property type="entry name" value="ENDOLYTIC MUREIN TRANSGLYCOSYLASE"/>
    <property type="match status" value="1"/>
</dbReference>
<evidence type="ECO:0000256" key="5">
    <source>
        <dbReference type="ARBA" id="ARBA00023239"/>
    </source>
</evidence>
<dbReference type="EC" id="4.2.2.29" evidence="7"/>
<dbReference type="AlphaFoldDB" id="A0A6I6JG60"/>
<dbReference type="PANTHER" id="PTHR30518">
    <property type="entry name" value="ENDOLYTIC MUREIN TRANSGLYCOSYLASE"/>
    <property type="match status" value="1"/>
</dbReference>
<keyword evidence="1 7" id="KW-1003">Cell membrane</keyword>
<accession>A0A6I6JG60</accession>
<keyword evidence="3 7" id="KW-1133">Transmembrane helix</keyword>
<dbReference type="Gene3D" id="3.30.160.60">
    <property type="entry name" value="Classic Zinc Finger"/>
    <property type="match status" value="1"/>
</dbReference>
<feature type="site" description="Important for catalytic activity" evidence="7">
    <location>
        <position position="227"/>
    </location>
</feature>
<evidence type="ECO:0000256" key="1">
    <source>
        <dbReference type="ARBA" id="ARBA00022475"/>
    </source>
</evidence>
<proteinExistence type="inferred from homology"/>
<evidence type="ECO:0000313" key="9">
    <source>
        <dbReference type="Proteomes" id="UP000428328"/>
    </source>
</evidence>
<dbReference type="GO" id="GO:0071555">
    <property type="term" value="P:cell wall organization"/>
    <property type="evidence" value="ECO:0007669"/>
    <property type="project" value="UniProtKB-KW"/>
</dbReference>
<gene>
    <name evidence="7 8" type="primary">mltG</name>
    <name evidence="8" type="ORF">GM415_08415</name>
</gene>
<protein>
    <recommendedName>
        <fullName evidence="7">Endolytic murein transglycosylase</fullName>
        <ecNumber evidence="7">4.2.2.29</ecNumber>
    </recommendedName>
    <alternativeName>
        <fullName evidence="7">Peptidoglycan lytic transglycosylase</fullName>
    </alternativeName>
    <alternativeName>
        <fullName evidence="7">Peptidoglycan polymerization terminase</fullName>
    </alternativeName>
</protein>
<dbReference type="GO" id="GO:0009252">
    <property type="term" value="P:peptidoglycan biosynthetic process"/>
    <property type="evidence" value="ECO:0007669"/>
    <property type="project" value="UniProtKB-UniRule"/>
</dbReference>
<name>A0A6I6JG60_9BACT</name>
<evidence type="ECO:0000256" key="6">
    <source>
        <dbReference type="ARBA" id="ARBA00023316"/>
    </source>
</evidence>
<dbReference type="HAMAP" id="MF_02065">
    <property type="entry name" value="MltG"/>
    <property type="match status" value="1"/>
</dbReference>